<comment type="caution">
    <text evidence="2">The sequence shown here is derived from an EMBL/GenBank/DDBJ whole genome shotgun (WGS) entry which is preliminary data.</text>
</comment>
<accession>A0A2M7RAI3</accession>
<protein>
    <submittedName>
        <fullName evidence="2">Uncharacterized protein</fullName>
    </submittedName>
</protein>
<sequence>MDFNILIITYLVLFSILTWRRFDYALFLFFVLLPSYIIRFQIGSLPTTLLELQFAIIFILGITKFYKQIFIQLNYYFKKYRWFFFFLLLFIIASTISIFTSSDTRGALGEWKAFYVEPILFFL</sequence>
<dbReference type="AlphaFoldDB" id="A0A2M7RAI3"/>
<evidence type="ECO:0000313" key="3">
    <source>
        <dbReference type="Proteomes" id="UP000229449"/>
    </source>
</evidence>
<evidence type="ECO:0000256" key="1">
    <source>
        <dbReference type="SAM" id="Phobius"/>
    </source>
</evidence>
<feature type="transmembrane region" description="Helical" evidence="1">
    <location>
        <begin position="82"/>
        <end position="101"/>
    </location>
</feature>
<keyword evidence="1" id="KW-1133">Transmembrane helix</keyword>
<dbReference type="EMBL" id="PFMA01000051">
    <property type="protein sequence ID" value="PIY93356.1"/>
    <property type="molecule type" value="Genomic_DNA"/>
</dbReference>
<feature type="non-terminal residue" evidence="2">
    <location>
        <position position="123"/>
    </location>
</feature>
<feature type="transmembrane region" description="Helical" evidence="1">
    <location>
        <begin position="44"/>
        <end position="62"/>
    </location>
</feature>
<evidence type="ECO:0000313" key="2">
    <source>
        <dbReference type="EMBL" id="PIY93356.1"/>
    </source>
</evidence>
<keyword evidence="1" id="KW-0812">Transmembrane</keyword>
<gene>
    <name evidence="2" type="ORF">COY69_02070</name>
</gene>
<proteinExistence type="predicted"/>
<keyword evidence="1" id="KW-0472">Membrane</keyword>
<reference evidence="3" key="1">
    <citation type="submission" date="2017-09" db="EMBL/GenBank/DDBJ databases">
        <title>Depth-based differentiation of microbial function through sediment-hosted aquifers and enrichment of novel symbionts in the deep terrestrial subsurface.</title>
        <authorList>
            <person name="Probst A.J."/>
            <person name="Ladd B."/>
            <person name="Jarett J.K."/>
            <person name="Geller-Mcgrath D.E."/>
            <person name="Sieber C.M.K."/>
            <person name="Emerson J.B."/>
            <person name="Anantharaman K."/>
            <person name="Thomas B.C."/>
            <person name="Malmstrom R."/>
            <person name="Stieglmeier M."/>
            <person name="Klingl A."/>
            <person name="Woyke T."/>
            <person name="Ryan C.M."/>
            <person name="Banfield J.F."/>
        </authorList>
    </citation>
    <scope>NUCLEOTIDE SEQUENCE [LARGE SCALE GENOMIC DNA]</scope>
</reference>
<dbReference type="Proteomes" id="UP000229449">
    <property type="component" value="Unassembled WGS sequence"/>
</dbReference>
<name>A0A2M7RAI3_9BACT</name>
<organism evidence="2 3">
    <name type="scientific">Candidatus Magasanikbacteria bacterium CG_4_10_14_0_8_um_filter_32_14</name>
    <dbReference type="NCBI Taxonomy" id="1974640"/>
    <lineage>
        <taxon>Bacteria</taxon>
        <taxon>Candidatus Magasanikiibacteriota</taxon>
    </lineage>
</organism>